<dbReference type="Pfam" id="PF06200">
    <property type="entry name" value="tify"/>
    <property type="match status" value="1"/>
</dbReference>
<dbReference type="GO" id="GO:0005634">
    <property type="term" value="C:nucleus"/>
    <property type="evidence" value="ECO:0007669"/>
    <property type="project" value="UniProtKB-SubCell"/>
</dbReference>
<dbReference type="EnsemblPlants" id="OB03G16010.1">
    <property type="protein sequence ID" value="OB03G16010.1"/>
    <property type="gene ID" value="OB03G16010"/>
</dbReference>
<evidence type="ECO:0000313" key="10">
    <source>
        <dbReference type="Proteomes" id="UP000006038"/>
    </source>
</evidence>
<accession>J3LKM5</accession>
<evidence type="ECO:0000256" key="4">
    <source>
        <dbReference type="ARBA" id="ARBA00023015"/>
    </source>
</evidence>
<dbReference type="Gramene" id="OB03G16010.1">
    <property type="protein sequence ID" value="OB03G16010.1"/>
    <property type="gene ID" value="OB03G16010"/>
</dbReference>
<keyword evidence="2 6" id="KW-1184">Jasmonic acid signaling pathway</keyword>
<dbReference type="InterPro" id="IPR040390">
    <property type="entry name" value="TIFY/JAZ"/>
</dbReference>
<evidence type="ECO:0000313" key="9">
    <source>
        <dbReference type="EnsemblPlants" id="OB03G16010.1"/>
    </source>
</evidence>
<dbReference type="GO" id="GO:2000022">
    <property type="term" value="P:regulation of jasmonic acid mediated signaling pathway"/>
    <property type="evidence" value="ECO:0007669"/>
    <property type="project" value="UniProtKB-UniRule"/>
</dbReference>
<keyword evidence="4" id="KW-0805">Transcription regulation</keyword>
<keyword evidence="6" id="KW-0539">Nucleus</keyword>
<dbReference type="OMA" id="LMKFAGS"/>
<reference evidence="9" key="1">
    <citation type="journal article" date="2013" name="Nat. Commun.">
        <title>Whole-genome sequencing of Oryza brachyantha reveals mechanisms underlying Oryza genome evolution.</title>
        <authorList>
            <person name="Chen J."/>
            <person name="Huang Q."/>
            <person name="Gao D."/>
            <person name="Wang J."/>
            <person name="Lang Y."/>
            <person name="Liu T."/>
            <person name="Li B."/>
            <person name="Bai Z."/>
            <person name="Luis Goicoechea J."/>
            <person name="Liang C."/>
            <person name="Chen C."/>
            <person name="Zhang W."/>
            <person name="Sun S."/>
            <person name="Liao Y."/>
            <person name="Zhang X."/>
            <person name="Yang L."/>
            <person name="Song C."/>
            <person name="Wang M."/>
            <person name="Shi J."/>
            <person name="Liu G."/>
            <person name="Liu J."/>
            <person name="Zhou H."/>
            <person name="Zhou W."/>
            <person name="Yu Q."/>
            <person name="An N."/>
            <person name="Chen Y."/>
            <person name="Cai Q."/>
            <person name="Wang B."/>
            <person name="Liu B."/>
            <person name="Min J."/>
            <person name="Huang Y."/>
            <person name="Wu H."/>
            <person name="Li Z."/>
            <person name="Zhang Y."/>
            <person name="Yin Y."/>
            <person name="Song W."/>
            <person name="Jiang J."/>
            <person name="Jackson S.A."/>
            <person name="Wing R.A."/>
            <person name="Wang J."/>
            <person name="Chen M."/>
        </authorList>
    </citation>
    <scope>NUCLEOTIDE SEQUENCE [LARGE SCALE GENOMIC DNA]</scope>
    <source>
        <strain evidence="9">cv. IRGC 101232</strain>
    </source>
</reference>
<feature type="domain" description="Tify" evidence="8">
    <location>
        <begin position="103"/>
        <end position="138"/>
    </location>
</feature>
<dbReference type="GO" id="GO:0009611">
    <property type="term" value="P:response to wounding"/>
    <property type="evidence" value="ECO:0007669"/>
    <property type="project" value="UniProtKB-UniRule"/>
</dbReference>
<dbReference type="GO" id="GO:0031347">
    <property type="term" value="P:regulation of defense response"/>
    <property type="evidence" value="ECO:0007669"/>
    <property type="project" value="UniProtKB-UniRule"/>
</dbReference>
<dbReference type="PANTHER" id="PTHR33077">
    <property type="entry name" value="PROTEIN TIFY 4A-RELATED-RELATED"/>
    <property type="match status" value="1"/>
</dbReference>
<dbReference type="InterPro" id="IPR018467">
    <property type="entry name" value="CCT_CS"/>
</dbReference>
<dbReference type="PROSITE" id="PS51320">
    <property type="entry name" value="TIFY"/>
    <property type="match status" value="1"/>
</dbReference>
<evidence type="ECO:0000256" key="3">
    <source>
        <dbReference type="ARBA" id="ARBA00022843"/>
    </source>
</evidence>
<keyword evidence="10" id="KW-1185">Reference proteome</keyword>
<reference evidence="9" key="2">
    <citation type="submission" date="2013-04" db="UniProtKB">
        <authorList>
            <consortium name="EnsemblPlants"/>
        </authorList>
    </citation>
    <scope>IDENTIFICATION</scope>
</reference>
<evidence type="ECO:0000256" key="7">
    <source>
        <dbReference type="SAM" id="MobiDB-lite"/>
    </source>
</evidence>
<dbReference type="GeneID" id="102709909"/>
<feature type="region of interest" description="Disordered" evidence="7">
    <location>
        <begin position="182"/>
        <end position="232"/>
    </location>
</feature>
<keyword evidence="3" id="KW-0832">Ubl conjugation</keyword>
<comment type="similarity">
    <text evidence="1 6">Belongs to the TIFY/JAZ family.</text>
</comment>
<protein>
    <recommendedName>
        <fullName evidence="6">Protein TIFY</fullName>
    </recommendedName>
    <alternativeName>
        <fullName evidence="6">Jasmonate ZIM domain-containing protein</fullName>
    </alternativeName>
</protein>
<dbReference type="eggNOG" id="ENOG502RIU4">
    <property type="taxonomic scope" value="Eukaryota"/>
</dbReference>
<comment type="function">
    <text evidence="6">Repressor of jasmonate responses.</text>
</comment>
<organism evidence="9">
    <name type="scientific">Oryza brachyantha</name>
    <name type="common">malo sina</name>
    <dbReference type="NCBI Taxonomy" id="4533"/>
    <lineage>
        <taxon>Eukaryota</taxon>
        <taxon>Viridiplantae</taxon>
        <taxon>Streptophyta</taxon>
        <taxon>Embryophyta</taxon>
        <taxon>Tracheophyta</taxon>
        <taxon>Spermatophyta</taxon>
        <taxon>Magnoliopsida</taxon>
        <taxon>Liliopsida</taxon>
        <taxon>Poales</taxon>
        <taxon>Poaceae</taxon>
        <taxon>BOP clade</taxon>
        <taxon>Oryzoideae</taxon>
        <taxon>Oryzeae</taxon>
        <taxon>Oryzinae</taxon>
        <taxon>Oryza</taxon>
    </lineage>
</organism>
<dbReference type="STRING" id="4533.J3LKM5"/>
<dbReference type="PANTHER" id="PTHR33077:SF117">
    <property type="entry name" value="PROTEIN TIFY 11C"/>
    <property type="match status" value="1"/>
</dbReference>
<dbReference type="HOGENOM" id="CLU_051749_3_0_1"/>
<name>J3LKM5_ORYBR</name>
<evidence type="ECO:0000256" key="5">
    <source>
        <dbReference type="ARBA" id="ARBA00023163"/>
    </source>
</evidence>
<evidence type="ECO:0000259" key="8">
    <source>
        <dbReference type="PROSITE" id="PS51320"/>
    </source>
</evidence>
<dbReference type="InterPro" id="IPR010399">
    <property type="entry name" value="Tify_dom"/>
</dbReference>
<dbReference type="OrthoDB" id="1937734at2759"/>
<feature type="compositionally biased region" description="Low complexity" evidence="7">
    <location>
        <begin position="188"/>
        <end position="203"/>
    </location>
</feature>
<evidence type="ECO:0000256" key="6">
    <source>
        <dbReference type="RuleBase" id="RU369065"/>
    </source>
</evidence>
<comment type="subcellular location">
    <subcellularLocation>
        <location evidence="6">Nucleus</location>
    </subcellularLocation>
</comment>
<feature type="compositionally biased region" description="Basic and acidic residues" evidence="7">
    <location>
        <begin position="204"/>
        <end position="220"/>
    </location>
</feature>
<dbReference type="SMART" id="SM00979">
    <property type="entry name" value="TIFY"/>
    <property type="match status" value="1"/>
</dbReference>
<sequence length="232" mass="24366">MAGSEQRQVVKAATAAGNGSRFAVTCGLLRQYMKERGAGSSGGGGRFLPAVTMSLMATAGADAGAVGVAAAVEEEEAPEEIKTMELFPQQAGIKDSRERNETEKAQLSQLTIFYGGSVVVFADSPAEKADELMKFAGSRDTAPVSDDDAGAAAAARHLSPGQPCLPDMPIARKVSLQRFLEKRKNRLAASEQPPSPVASSSSPEPEKKEESSKRAKKDDGASWLKVNPTLSL</sequence>
<dbReference type="KEGG" id="obr:102709909"/>
<proteinExistence type="inferred from homology"/>
<keyword evidence="5" id="KW-0804">Transcription</keyword>
<evidence type="ECO:0000256" key="1">
    <source>
        <dbReference type="ARBA" id="ARBA00008614"/>
    </source>
</evidence>
<dbReference type="AlphaFoldDB" id="J3LKM5"/>
<dbReference type="Proteomes" id="UP000006038">
    <property type="component" value="Chromosome 3"/>
</dbReference>
<evidence type="ECO:0000256" key="2">
    <source>
        <dbReference type="ARBA" id="ARBA00022819"/>
    </source>
</evidence>
<dbReference type="Pfam" id="PF09425">
    <property type="entry name" value="Jas_motif"/>
    <property type="match status" value="1"/>
</dbReference>
<comment type="domain">
    <text evidence="6">The jas domain is required for interaction with COI1.</text>
</comment>